<feature type="domain" description="EamA" evidence="2">
    <location>
        <begin position="5"/>
        <end position="130"/>
    </location>
</feature>
<keyword evidence="1" id="KW-0472">Membrane</keyword>
<dbReference type="Proteomes" id="UP000001686">
    <property type="component" value="Chromosome"/>
</dbReference>
<protein>
    <recommendedName>
        <fullName evidence="2">EamA domain-containing protein</fullName>
    </recommendedName>
</protein>
<dbReference type="FunCoup" id="B1L7N9">
    <property type="interactions" value="27"/>
</dbReference>
<keyword evidence="1" id="KW-0812">Transmembrane</keyword>
<dbReference type="EnsemblBacteria" id="ACB06866">
    <property type="protein sequence ID" value="ACB06866"/>
    <property type="gene ID" value="Kcr_0106"/>
</dbReference>
<dbReference type="GO" id="GO:0016020">
    <property type="term" value="C:membrane"/>
    <property type="evidence" value="ECO:0000318"/>
    <property type="project" value="GO_Central"/>
</dbReference>
<keyword evidence="4" id="KW-1185">Reference proteome</keyword>
<feature type="transmembrane region" description="Helical" evidence="1">
    <location>
        <begin position="231"/>
        <end position="249"/>
    </location>
</feature>
<keyword evidence="1" id="KW-1133">Transmembrane helix</keyword>
<feature type="transmembrane region" description="Helical" evidence="1">
    <location>
        <begin position="86"/>
        <end position="108"/>
    </location>
</feature>
<dbReference type="PhylomeDB" id="B1L7N9"/>
<gene>
    <name evidence="3" type="ordered locus">Kcr_0106</name>
</gene>
<evidence type="ECO:0000313" key="3">
    <source>
        <dbReference type="EMBL" id="ACB06866.1"/>
    </source>
</evidence>
<dbReference type="OrthoDB" id="42541at2157"/>
<dbReference type="eggNOG" id="arCOG00271">
    <property type="taxonomic scope" value="Archaea"/>
</dbReference>
<feature type="transmembrane region" description="Helical" evidence="1">
    <location>
        <begin position="117"/>
        <end position="134"/>
    </location>
</feature>
<dbReference type="HOGENOM" id="CLU_033863_17_2_2"/>
<dbReference type="AlphaFoldDB" id="B1L7N9"/>
<dbReference type="SUPFAM" id="SSF103481">
    <property type="entry name" value="Multidrug resistance efflux transporter EmrE"/>
    <property type="match status" value="2"/>
</dbReference>
<dbReference type="KEGG" id="kcr:Kcr_0106"/>
<feature type="transmembrane region" description="Helical" evidence="1">
    <location>
        <begin position="33"/>
        <end position="53"/>
    </location>
</feature>
<dbReference type="InterPro" id="IPR037185">
    <property type="entry name" value="EmrE-like"/>
</dbReference>
<feature type="domain" description="EamA" evidence="2">
    <location>
        <begin position="142"/>
        <end position="272"/>
    </location>
</feature>
<evidence type="ECO:0000313" key="4">
    <source>
        <dbReference type="Proteomes" id="UP000001686"/>
    </source>
</evidence>
<evidence type="ECO:0000256" key="1">
    <source>
        <dbReference type="SAM" id="Phobius"/>
    </source>
</evidence>
<reference evidence="3 4" key="1">
    <citation type="journal article" date="2008" name="Proc. Natl. Acad. Sci. U.S.A.">
        <title>A korarchaeal genome reveals new insights into the evolution of the Archaea.</title>
        <authorList>
            <person name="Elkins J.G."/>
            <person name="Podar M."/>
            <person name="Graham D.E."/>
            <person name="Makarova K.S."/>
            <person name="Wolf Y."/>
            <person name="Randau L."/>
            <person name="Hedlund B.P."/>
            <person name="Brochier-Armanet C."/>
            <person name="Kunin V."/>
            <person name="Anderson I."/>
            <person name="Lapidus A."/>
            <person name="Goltsman E."/>
            <person name="Barry K."/>
            <person name="Koonin E.V."/>
            <person name="Hugenholtz P."/>
            <person name="Kyrpides N."/>
            <person name="Wanner G."/>
            <person name="Richardson P."/>
            <person name="Keller M."/>
            <person name="Stetter K.O."/>
        </authorList>
    </citation>
    <scope>NUCLEOTIDE SEQUENCE [LARGE SCALE GENOMIC DNA]</scope>
    <source>
        <strain evidence="4">OPF8</strain>
    </source>
</reference>
<proteinExistence type="predicted"/>
<feature type="transmembrane region" description="Helical" evidence="1">
    <location>
        <begin position="255"/>
        <end position="273"/>
    </location>
</feature>
<dbReference type="InParanoid" id="B1L7N9"/>
<dbReference type="PANTHER" id="PTHR22911">
    <property type="entry name" value="ACYL-MALONYL CONDENSING ENZYME-RELATED"/>
    <property type="match status" value="1"/>
</dbReference>
<dbReference type="RefSeq" id="WP_012308763.1">
    <property type="nucleotide sequence ID" value="NC_010482.1"/>
</dbReference>
<dbReference type="EMBL" id="CP000968">
    <property type="protein sequence ID" value="ACB06866.1"/>
    <property type="molecule type" value="Genomic_DNA"/>
</dbReference>
<dbReference type="Pfam" id="PF00892">
    <property type="entry name" value="EamA"/>
    <property type="match status" value="2"/>
</dbReference>
<accession>B1L7N9</accession>
<dbReference type="InterPro" id="IPR000620">
    <property type="entry name" value="EamA_dom"/>
</dbReference>
<feature type="transmembrane region" description="Helical" evidence="1">
    <location>
        <begin position="201"/>
        <end position="219"/>
    </location>
</feature>
<evidence type="ECO:0000259" key="2">
    <source>
        <dbReference type="Pfam" id="PF00892"/>
    </source>
</evidence>
<name>B1L7N9_KORCO</name>
<organism evidence="3 4">
    <name type="scientific">Korarchaeum cryptofilum (strain OPF8)</name>
    <dbReference type="NCBI Taxonomy" id="374847"/>
    <lineage>
        <taxon>Archaea</taxon>
        <taxon>Thermoproteota</taxon>
        <taxon>Candidatus Korarchaeia</taxon>
        <taxon>Candidatus Korarchaeales</taxon>
        <taxon>Candidatus Korarchaeaceae</taxon>
        <taxon>Candidatus Korarchaeum</taxon>
    </lineage>
</organism>
<dbReference type="PANTHER" id="PTHR22911:SF79">
    <property type="entry name" value="MOBA-LIKE NTP TRANSFERASE DOMAIN-CONTAINING PROTEIN"/>
    <property type="match status" value="1"/>
</dbReference>
<feature type="transmembrane region" description="Helical" evidence="1">
    <location>
        <begin position="60"/>
        <end position="80"/>
    </location>
</feature>
<dbReference type="GeneID" id="6093395"/>
<sequence>MSSKSGVIPLLLAAFLWSTIGLATKRALNAGSDAFWIGGMRAGVSAVLSLIFLRRRVLDFKLALIGIFFTGPLYLIYVFSVMHSGMGIAAVLLYTAPVIVIILAKFLLNESLNTRKLIALILSFSGIVAVGLRGGGNLDLVAIALGLGSSLSYSGIILGVRKLAVSGYDEIELGLGPQVWAALELLPLLSLSRGSLNLDSMISIVYLGIFPSFLAYYLHAMGLKRIEAGPASIISNLEPISALILGIFLGEQPGLLGFLGSALIISSAIIVSWRR</sequence>